<keyword evidence="1" id="KW-0472">Membrane</keyword>
<feature type="transmembrane region" description="Helical" evidence="1">
    <location>
        <begin position="69"/>
        <end position="86"/>
    </location>
</feature>
<feature type="transmembrane region" description="Helical" evidence="1">
    <location>
        <begin position="40"/>
        <end position="63"/>
    </location>
</feature>
<evidence type="ECO:0000313" key="3">
    <source>
        <dbReference type="Proteomes" id="UP000252249"/>
    </source>
</evidence>
<keyword evidence="3" id="KW-1185">Reference proteome</keyword>
<comment type="caution">
    <text evidence="2">The sequence shown here is derived from an EMBL/GenBank/DDBJ whole genome shotgun (WGS) entry which is preliminary data.</text>
</comment>
<dbReference type="Proteomes" id="UP000252249">
    <property type="component" value="Unassembled WGS sequence"/>
</dbReference>
<reference evidence="2 3" key="1">
    <citation type="submission" date="2018-07" db="EMBL/GenBank/DDBJ databases">
        <title>Oceanihabitans testaceum sp. nov., isolated from marine sediment.</title>
        <authorList>
            <person name="Li C.-M."/>
        </authorList>
    </citation>
    <scope>NUCLEOTIDE SEQUENCE [LARGE SCALE GENOMIC DNA]</scope>
    <source>
        <strain evidence="2 3">S9-10</strain>
    </source>
</reference>
<organism evidence="2 3">
    <name type="scientific">Oceanihabitans sediminis</name>
    <dbReference type="NCBI Taxonomy" id="1812012"/>
    <lineage>
        <taxon>Bacteria</taxon>
        <taxon>Pseudomonadati</taxon>
        <taxon>Bacteroidota</taxon>
        <taxon>Flavobacteriia</taxon>
        <taxon>Flavobacteriales</taxon>
        <taxon>Flavobacteriaceae</taxon>
        <taxon>Oceanihabitans</taxon>
    </lineage>
</organism>
<dbReference type="EMBL" id="QPIG01000002">
    <property type="protein sequence ID" value="RCU57761.1"/>
    <property type="molecule type" value="Genomic_DNA"/>
</dbReference>
<evidence type="ECO:0000313" key="2">
    <source>
        <dbReference type="EMBL" id="RCU57761.1"/>
    </source>
</evidence>
<gene>
    <name evidence="2" type="ORF">DU428_08210</name>
</gene>
<sequence length="105" mass="12226">MYATDYVVWVKTMEYAYNFVLLLLLSFSFLLFLEKSNRKSLFLFLGCIGIIFSEILLIGYYFVLELDTLKYLAIALNVISFSLLFIQTRFKTSLRANKKGSLFTS</sequence>
<keyword evidence="1" id="KW-0812">Transmembrane</keyword>
<proteinExistence type="predicted"/>
<accession>A0A368P951</accession>
<name>A0A368P951_9FLAO</name>
<dbReference type="AlphaFoldDB" id="A0A368P951"/>
<feature type="transmembrane region" description="Helical" evidence="1">
    <location>
        <begin position="15"/>
        <end position="33"/>
    </location>
</feature>
<evidence type="ECO:0000256" key="1">
    <source>
        <dbReference type="SAM" id="Phobius"/>
    </source>
</evidence>
<protein>
    <submittedName>
        <fullName evidence="2">Uncharacterized protein</fullName>
    </submittedName>
</protein>
<keyword evidence="1" id="KW-1133">Transmembrane helix</keyword>